<dbReference type="Proteomes" id="UP000245783">
    <property type="component" value="Unassembled WGS sequence"/>
</dbReference>
<dbReference type="GO" id="GO:0008270">
    <property type="term" value="F:zinc ion binding"/>
    <property type="evidence" value="ECO:0007669"/>
    <property type="project" value="UniProtKB-KW"/>
</dbReference>
<evidence type="ECO:0000256" key="7">
    <source>
        <dbReference type="SAM" id="MobiDB-lite"/>
    </source>
</evidence>
<dbReference type="SUPFAM" id="SSF57701">
    <property type="entry name" value="Zn2/Cys6 DNA-binding domain"/>
    <property type="match status" value="1"/>
</dbReference>
<dbReference type="PANTHER" id="PTHR47660:SF2">
    <property type="entry name" value="TRANSCRIPTION FACTOR WITH C2H2 AND ZN(2)-CYS(6) DNA BINDING DOMAIN (EUROFUNG)"/>
    <property type="match status" value="1"/>
</dbReference>
<dbReference type="PANTHER" id="PTHR47660">
    <property type="entry name" value="TRANSCRIPTION FACTOR WITH C2H2 AND ZN(2)-CYS(6) DNA BINDING DOMAIN (EUROFUNG)-RELATED-RELATED"/>
    <property type="match status" value="1"/>
</dbReference>
<feature type="compositionally biased region" description="Low complexity" evidence="7">
    <location>
        <begin position="116"/>
        <end position="140"/>
    </location>
</feature>
<evidence type="ECO:0000313" key="10">
    <source>
        <dbReference type="EMBL" id="PWN39813.1"/>
    </source>
</evidence>
<dbReference type="InParanoid" id="A0A316VTP2"/>
<keyword evidence="5" id="KW-0539">Nucleus</keyword>
<keyword evidence="2" id="KW-0862">Zinc</keyword>
<evidence type="ECO:0000256" key="6">
    <source>
        <dbReference type="PROSITE-ProRule" id="PRU00042"/>
    </source>
</evidence>
<dbReference type="PROSITE" id="PS00028">
    <property type="entry name" value="ZINC_FINGER_C2H2_1"/>
    <property type="match status" value="1"/>
</dbReference>
<dbReference type="RefSeq" id="XP_025366973.1">
    <property type="nucleotide sequence ID" value="XM_025511358.1"/>
</dbReference>
<feature type="compositionally biased region" description="Polar residues" evidence="7">
    <location>
        <begin position="346"/>
        <end position="367"/>
    </location>
</feature>
<dbReference type="Gene3D" id="3.30.160.60">
    <property type="entry name" value="Classic Zinc Finger"/>
    <property type="match status" value="1"/>
</dbReference>
<feature type="domain" description="Zn(2)-C6 fungal-type" evidence="8">
    <location>
        <begin position="273"/>
        <end position="303"/>
    </location>
</feature>
<proteinExistence type="predicted"/>
<evidence type="ECO:0000259" key="8">
    <source>
        <dbReference type="PROSITE" id="PS50048"/>
    </source>
</evidence>
<feature type="region of interest" description="Disordered" evidence="7">
    <location>
        <begin position="1"/>
        <end position="61"/>
    </location>
</feature>
<evidence type="ECO:0000256" key="3">
    <source>
        <dbReference type="ARBA" id="ARBA00023015"/>
    </source>
</evidence>
<dbReference type="SMART" id="SM00355">
    <property type="entry name" value="ZnF_C2H2"/>
    <property type="match status" value="2"/>
</dbReference>
<keyword evidence="11" id="KW-1185">Reference proteome</keyword>
<evidence type="ECO:0000256" key="5">
    <source>
        <dbReference type="ARBA" id="ARBA00023242"/>
    </source>
</evidence>
<evidence type="ECO:0008006" key="12">
    <source>
        <dbReference type="Google" id="ProtNLM"/>
    </source>
</evidence>
<reference evidence="10 11" key="1">
    <citation type="journal article" date="2018" name="Mol. Biol. Evol.">
        <title>Broad Genomic Sampling Reveals a Smut Pathogenic Ancestry of the Fungal Clade Ustilaginomycotina.</title>
        <authorList>
            <person name="Kijpornyongpan T."/>
            <person name="Mondo S.J."/>
            <person name="Barry K."/>
            <person name="Sandor L."/>
            <person name="Lee J."/>
            <person name="Lipzen A."/>
            <person name="Pangilinan J."/>
            <person name="LaButti K."/>
            <person name="Hainaut M."/>
            <person name="Henrissat B."/>
            <person name="Grigoriev I.V."/>
            <person name="Spatafora J.W."/>
            <person name="Aime M.C."/>
        </authorList>
    </citation>
    <scope>NUCLEOTIDE SEQUENCE [LARGE SCALE GENOMIC DNA]</scope>
    <source>
        <strain evidence="10 11">MCA 4658</strain>
    </source>
</reference>
<protein>
    <recommendedName>
        <fullName evidence="12">Zn(2)-C6 fungal-type domain-containing protein</fullName>
    </recommendedName>
</protein>
<evidence type="ECO:0000256" key="2">
    <source>
        <dbReference type="ARBA" id="ARBA00022833"/>
    </source>
</evidence>
<dbReference type="Gene3D" id="4.10.240.10">
    <property type="entry name" value="Zn(2)-C6 fungal-type DNA-binding domain"/>
    <property type="match status" value="1"/>
</dbReference>
<dbReference type="EMBL" id="KZ819443">
    <property type="protein sequence ID" value="PWN39813.1"/>
    <property type="molecule type" value="Genomic_DNA"/>
</dbReference>
<name>A0A316VTP2_9BASI</name>
<dbReference type="AlphaFoldDB" id="A0A316VTP2"/>
<keyword evidence="3" id="KW-0805">Transcription regulation</keyword>
<dbReference type="Pfam" id="PF00172">
    <property type="entry name" value="Zn_clus"/>
    <property type="match status" value="1"/>
</dbReference>
<dbReference type="InterPro" id="IPR036236">
    <property type="entry name" value="Znf_C2H2_sf"/>
</dbReference>
<dbReference type="Pfam" id="PF00096">
    <property type="entry name" value="zf-C2H2"/>
    <property type="match status" value="2"/>
</dbReference>
<dbReference type="CDD" id="cd00067">
    <property type="entry name" value="GAL4"/>
    <property type="match status" value="1"/>
</dbReference>
<sequence>MPRVPSHAASWQASRHEDVPSSAWSMTATALAAPHADASPHQKGSGTKGSSPRSSSHKSALNVNHDAARLDAALASADFEQVTQTRTPFMGEMFSDSSYDGFSDMLGQTFLQNAGSTAQQQQQLSHSGSSKDLATSSSASQQDAHRGSDTGPGPGSGDTWNFGVTNMHSSARTTPSHSRQASQDGTEDGEVAKGSSSTNTSTNARQSACPFCDRVFKRSDLALRHITRVHSSSTAHKCKHCDVGFSRSDVLKRHMTTCRKGPGGKSLKPMKKACESCASLKIVCDRQDPSCASCRDRDIQCIYKPSAKLVRTKSPVRVSSDEEIPMAKERCAPQHPSDGHFEDQHSSSSRQQHAPPSMQSPEASQPQPADPAVSHPPAAVSRSVHQSGMPAYDPALVMPGFADATGASAWNGPDQNIPMDVNGVPVTAALTMDLGQNAHLQDQAMQDWSSELHGPAAFAYATSGADMPPLLAPQQVAPDASLSMPMMDIIHSTGLTPYDVGIDAKMNQNSQAAPVASTSGSISEYPRTADIEQGQEQALHLSDVLLGTAPGSSSLASDTSTRGHNDGGNANLPFGGLAPSIEGVTGGSAEASLLGFLHHNDFFARVQSPLSDLLVAGTPSFLPPGADASRLTQPEHHIWPVMPSAK</sequence>
<dbReference type="STRING" id="1522189.A0A316VTP2"/>
<dbReference type="InterPro" id="IPR036864">
    <property type="entry name" value="Zn2-C6_fun-type_DNA-bd_sf"/>
</dbReference>
<evidence type="ECO:0000259" key="9">
    <source>
        <dbReference type="PROSITE" id="PS50157"/>
    </source>
</evidence>
<dbReference type="GO" id="GO:0000981">
    <property type="term" value="F:DNA-binding transcription factor activity, RNA polymerase II-specific"/>
    <property type="evidence" value="ECO:0007669"/>
    <property type="project" value="InterPro"/>
</dbReference>
<feature type="compositionally biased region" description="Polar residues" evidence="7">
    <location>
        <begin position="550"/>
        <end position="562"/>
    </location>
</feature>
<dbReference type="PROSITE" id="PS50157">
    <property type="entry name" value="ZINC_FINGER_C2H2_2"/>
    <property type="match status" value="1"/>
</dbReference>
<evidence type="ECO:0000256" key="1">
    <source>
        <dbReference type="ARBA" id="ARBA00022723"/>
    </source>
</evidence>
<evidence type="ECO:0000256" key="4">
    <source>
        <dbReference type="ARBA" id="ARBA00023163"/>
    </source>
</evidence>
<keyword evidence="4" id="KW-0804">Transcription</keyword>
<accession>A0A316VTP2</accession>
<feature type="region of interest" description="Disordered" evidence="7">
    <location>
        <begin position="331"/>
        <end position="385"/>
    </location>
</feature>
<dbReference type="PROSITE" id="PS00463">
    <property type="entry name" value="ZN2_CY6_FUNGAL_1"/>
    <property type="match status" value="1"/>
</dbReference>
<dbReference type="SMART" id="SM00066">
    <property type="entry name" value="GAL4"/>
    <property type="match status" value="1"/>
</dbReference>
<dbReference type="PROSITE" id="PS50048">
    <property type="entry name" value="ZN2_CY6_FUNGAL_2"/>
    <property type="match status" value="1"/>
</dbReference>
<keyword evidence="6" id="KW-0863">Zinc-finger</keyword>
<feature type="compositionally biased region" description="Basic and acidic residues" evidence="7">
    <location>
        <begin position="331"/>
        <end position="345"/>
    </location>
</feature>
<dbReference type="OrthoDB" id="6365676at2759"/>
<feature type="domain" description="C2H2-type" evidence="9">
    <location>
        <begin position="207"/>
        <end position="235"/>
    </location>
</feature>
<organism evidence="10 11">
    <name type="scientific">Ceraceosorus guamensis</name>
    <dbReference type="NCBI Taxonomy" id="1522189"/>
    <lineage>
        <taxon>Eukaryota</taxon>
        <taxon>Fungi</taxon>
        <taxon>Dikarya</taxon>
        <taxon>Basidiomycota</taxon>
        <taxon>Ustilaginomycotina</taxon>
        <taxon>Exobasidiomycetes</taxon>
        <taxon>Ceraceosorales</taxon>
        <taxon>Ceraceosoraceae</taxon>
        <taxon>Ceraceosorus</taxon>
    </lineage>
</organism>
<feature type="region of interest" description="Disordered" evidence="7">
    <location>
        <begin position="114"/>
        <end position="205"/>
    </location>
</feature>
<feature type="region of interest" description="Disordered" evidence="7">
    <location>
        <begin position="550"/>
        <end position="571"/>
    </location>
</feature>
<feature type="compositionally biased region" description="Polar residues" evidence="7">
    <location>
        <begin position="194"/>
        <end position="205"/>
    </location>
</feature>
<keyword evidence="1" id="KW-0479">Metal-binding</keyword>
<dbReference type="InterPro" id="IPR001138">
    <property type="entry name" value="Zn2Cys6_DnaBD"/>
</dbReference>
<gene>
    <name evidence="10" type="ORF">IE81DRAFT_256966</name>
</gene>
<evidence type="ECO:0000313" key="11">
    <source>
        <dbReference type="Proteomes" id="UP000245783"/>
    </source>
</evidence>
<dbReference type="SUPFAM" id="SSF57667">
    <property type="entry name" value="beta-beta-alpha zinc fingers"/>
    <property type="match status" value="1"/>
</dbReference>
<feature type="compositionally biased region" description="Low complexity" evidence="7">
    <location>
        <begin position="28"/>
        <end position="59"/>
    </location>
</feature>
<dbReference type="InterPro" id="IPR013087">
    <property type="entry name" value="Znf_C2H2_type"/>
</dbReference>
<feature type="compositionally biased region" description="Polar residues" evidence="7">
    <location>
        <begin position="162"/>
        <end position="184"/>
    </location>
</feature>
<dbReference type="GeneID" id="37033228"/>